<evidence type="ECO:0000256" key="5">
    <source>
        <dbReference type="ARBA" id="ARBA00023237"/>
    </source>
</evidence>
<evidence type="ECO:0000256" key="4">
    <source>
        <dbReference type="ARBA" id="ARBA00023136"/>
    </source>
</evidence>
<evidence type="ECO:0000256" key="6">
    <source>
        <dbReference type="RuleBase" id="RU000469"/>
    </source>
</evidence>
<dbReference type="GO" id="GO:0034220">
    <property type="term" value="P:monoatomic ion transmembrane transport"/>
    <property type="evidence" value="ECO:0007669"/>
    <property type="project" value="InterPro"/>
</dbReference>
<dbReference type="Pfam" id="PF00267">
    <property type="entry name" value="Porin_1"/>
    <property type="match status" value="1"/>
</dbReference>
<keyword evidence="6" id="KW-0812">Transmembrane</keyword>
<dbReference type="NCBIfam" id="NF007841">
    <property type="entry name" value="PRK10554.1"/>
    <property type="match status" value="1"/>
</dbReference>
<protein>
    <submittedName>
        <fullName evidence="8">Porin OmpF</fullName>
    </submittedName>
</protein>
<keyword evidence="6" id="KW-0406">Ion transport</keyword>
<comment type="subcellular location">
    <subcellularLocation>
        <location evidence="1 6">Cell outer membrane</location>
        <topology evidence="1 6">Multi-pass membrane protein</topology>
    </subcellularLocation>
</comment>
<dbReference type="InterPro" id="IPR033900">
    <property type="entry name" value="Gram_neg_porin_domain"/>
</dbReference>
<comment type="similarity">
    <text evidence="2 6">Belongs to the Gram-negative porin family.</text>
</comment>
<dbReference type="InterPro" id="IPR023614">
    <property type="entry name" value="Porin_dom_sf"/>
</dbReference>
<dbReference type="InterPro" id="IPR001897">
    <property type="entry name" value="Porin_gammaproteobac"/>
</dbReference>
<comment type="subunit">
    <text evidence="6">Homotrimer.</text>
</comment>
<feature type="chain" id="PRO_5019750830" evidence="7">
    <location>
        <begin position="22"/>
        <end position="373"/>
    </location>
</feature>
<dbReference type="GO" id="GO:0009279">
    <property type="term" value="C:cell outer membrane"/>
    <property type="evidence" value="ECO:0007669"/>
    <property type="project" value="UniProtKB-SubCell"/>
</dbReference>
<accession>A0A482PLZ0</accession>
<evidence type="ECO:0000313" key="8">
    <source>
        <dbReference type="EMBL" id="QBY31935.1"/>
    </source>
</evidence>
<dbReference type="SUPFAM" id="SSF56935">
    <property type="entry name" value="Porins"/>
    <property type="match status" value="1"/>
</dbReference>
<dbReference type="OMA" id="FMNGRST"/>
<dbReference type="InterPro" id="IPR001702">
    <property type="entry name" value="Porin_Gram-ve"/>
</dbReference>
<dbReference type="PRINTS" id="PR00182">
    <property type="entry name" value="ECOLNEIPORIN"/>
</dbReference>
<organism evidence="8">
    <name type="scientific">Citrobacter rodentium</name>
    <dbReference type="NCBI Taxonomy" id="67825"/>
    <lineage>
        <taxon>Bacteria</taxon>
        <taxon>Pseudomonadati</taxon>
        <taxon>Pseudomonadota</taxon>
        <taxon>Gammaproteobacteria</taxon>
        <taxon>Enterobacterales</taxon>
        <taxon>Enterobacteriaceae</taxon>
        <taxon>Citrobacter</taxon>
    </lineage>
</organism>
<dbReference type="InterPro" id="IPR050298">
    <property type="entry name" value="Gram-neg_bact_OMP"/>
</dbReference>
<reference evidence="8" key="1">
    <citation type="submission" date="2019-03" db="EMBL/GenBank/DDBJ databases">
        <title>Complete genome sequence of enteropathogenic Citrobacter rodentium strain DBS100.</title>
        <authorList>
            <person name="Popov G."/>
            <person name="Fiebig A."/>
            <person name="Shideler S."/>
            <person name="Coombes B."/>
            <person name="Savchenko A."/>
        </authorList>
    </citation>
    <scope>NUCLEOTIDE SEQUENCE</scope>
    <source>
        <strain evidence="8">DBS100</strain>
    </source>
</reference>
<proteinExistence type="inferred from homology"/>
<gene>
    <name evidence="8" type="primary">ompF</name>
    <name evidence="8" type="ORF">E2R62_01490</name>
</gene>
<keyword evidence="6" id="KW-0626">Porin</keyword>
<dbReference type="PANTHER" id="PTHR34501:SF2">
    <property type="entry name" value="OUTER MEMBRANE PORIN F-RELATED"/>
    <property type="match status" value="1"/>
</dbReference>
<keyword evidence="4 6" id="KW-0472">Membrane</keyword>
<dbReference type="AlphaFoldDB" id="A0A482PLZ0"/>
<dbReference type="GO" id="GO:0046930">
    <property type="term" value="C:pore complex"/>
    <property type="evidence" value="ECO:0007669"/>
    <property type="project" value="UniProtKB-KW"/>
</dbReference>
<evidence type="ECO:0000256" key="3">
    <source>
        <dbReference type="ARBA" id="ARBA00022729"/>
    </source>
</evidence>
<dbReference type="NCBIfam" id="NF007446">
    <property type="entry name" value="PRK10002.1"/>
    <property type="match status" value="1"/>
</dbReference>
<dbReference type="PANTHER" id="PTHR34501">
    <property type="entry name" value="PROTEIN YDDL-RELATED"/>
    <property type="match status" value="1"/>
</dbReference>
<dbReference type="EMBL" id="CP038008">
    <property type="protein sequence ID" value="QBY31935.1"/>
    <property type="molecule type" value="Genomic_DNA"/>
</dbReference>
<keyword evidence="5 6" id="KW-0998">Cell outer membrane</keyword>
<evidence type="ECO:0000256" key="1">
    <source>
        <dbReference type="ARBA" id="ARBA00004571"/>
    </source>
</evidence>
<evidence type="ECO:0000256" key="2">
    <source>
        <dbReference type="ARBA" id="ARBA00007539"/>
    </source>
</evidence>
<name>A0A482PLZ0_CITRO</name>
<keyword evidence="6" id="KW-0813">Transport</keyword>
<dbReference type="CDD" id="cd00342">
    <property type="entry name" value="gram_neg_porins"/>
    <property type="match status" value="1"/>
</dbReference>
<evidence type="ECO:0000256" key="7">
    <source>
        <dbReference type="SAM" id="SignalP"/>
    </source>
</evidence>
<keyword evidence="3 7" id="KW-0732">Signal</keyword>
<sequence length="373" mass="40365">MKRNILAVVIPALMAAGAANAAEIYNKDGNKLDLYGKAVGLHYFSKGNGENSYAGDGDQTYARLGFKGETQINDQLTGYGQWEYQFQGNNSEGGSDAQDGNKTRLAFAGLKFGDAGSLDYGRNYGIVYDALGYTDMLPEFGGDTAYSDNFFVGRVGGVATYRNSNFFGLVEGLNFGVQYLGKNERASSYDVDPLDPSDNNFSDVRRSNGDGWGGSLSYEFEGFGIVGAYGAADRTNAQTNPALRGQGEKAEQWATGLKYDANNLYLAANYGETRNATPISGGFANKTQDILLVAQYQFDFGLRPSIAYTKSKAKDVEGVGSEDLVNYVEVGATYYFNKNMSTYVDYIINQIDSDNKLGVGSDDTVAVGIVYQF</sequence>
<dbReference type="Gene3D" id="2.40.160.10">
    <property type="entry name" value="Porin"/>
    <property type="match status" value="1"/>
</dbReference>
<dbReference type="InterPro" id="IPR013793">
    <property type="entry name" value="Porin_Gram-ve_CS"/>
</dbReference>
<dbReference type="PROSITE" id="PS00576">
    <property type="entry name" value="GRAM_NEG_PORIN"/>
    <property type="match status" value="1"/>
</dbReference>
<dbReference type="PRINTS" id="PR00183">
    <property type="entry name" value="ECOLIPORIN"/>
</dbReference>
<dbReference type="FunFam" id="2.40.160.10:FF:000002">
    <property type="entry name" value="Outer membrane porin F"/>
    <property type="match status" value="1"/>
</dbReference>
<feature type="signal peptide" evidence="7">
    <location>
        <begin position="1"/>
        <end position="21"/>
    </location>
</feature>
<dbReference type="GO" id="GO:0015288">
    <property type="term" value="F:porin activity"/>
    <property type="evidence" value="ECO:0007669"/>
    <property type="project" value="UniProtKB-KW"/>
</dbReference>